<sequence length="401" mass="44803">MVDVAAEHGRLTPIFAHVRDESMSQMEGLNPERARRLLQPRSPSMSPIISVGPQKTGSNTLALGGAAAHKPTSVKQELSPSWNGGAQALVHIPKHTTSVIAGNKRPHDCLEDVEPYQQQEWCLNPPTLPPPPPPNPHTVYLESLLKPHCLLLTVKSRRGDGSYVVATQYRSISNAGLLLTSVMQCQLDLPILQLPAPGQVNGGLERMVEGELLEEIWYDLTPEAKYAYARQLRHILNNMRTAISPVRNVSTAQIKKSLLGSAFAGPYSLMLDQHVQNTYWAVRVKPTCRQFVAFLASSFVPSVPANVVTALTCQFRPDYAIRFTHGELSPRNIIVQNSKIVCILGWDSGGWYPEWWEYVKFFEARTSHANQDWYDYANHIFADAYPNELVAYQGIARCQRQ</sequence>
<comment type="caution">
    <text evidence="1">The sequence shown here is derived from an EMBL/GenBank/DDBJ whole genome shotgun (WGS) entry which is preliminary data.</text>
</comment>
<name>A0A395NDQ6_TRIAR</name>
<dbReference type="InterPro" id="IPR051678">
    <property type="entry name" value="AGP_Transferase"/>
</dbReference>
<dbReference type="Proteomes" id="UP000266272">
    <property type="component" value="Unassembled WGS sequence"/>
</dbReference>
<reference evidence="1 2" key="1">
    <citation type="journal article" date="2018" name="PLoS Pathog.">
        <title>Evolution of structural diversity of trichothecenes, a family of toxins produced by plant pathogenic and entomopathogenic fungi.</title>
        <authorList>
            <person name="Proctor R.H."/>
            <person name="McCormick S.P."/>
            <person name="Kim H.S."/>
            <person name="Cardoza R.E."/>
            <person name="Stanley A.M."/>
            <person name="Lindo L."/>
            <person name="Kelly A."/>
            <person name="Brown D.W."/>
            <person name="Lee T."/>
            <person name="Vaughan M.M."/>
            <person name="Alexander N.J."/>
            <person name="Busman M."/>
            <person name="Gutierrez S."/>
        </authorList>
    </citation>
    <scope>NUCLEOTIDE SEQUENCE [LARGE SCALE GENOMIC DNA]</scope>
    <source>
        <strain evidence="1 2">IBT 40837</strain>
    </source>
</reference>
<dbReference type="PANTHER" id="PTHR21310:SF58">
    <property type="entry name" value="AMINOGLYCOSIDE PHOSPHOTRANSFERASE DOMAIN-CONTAINING PROTEIN"/>
    <property type="match status" value="1"/>
</dbReference>
<dbReference type="PANTHER" id="PTHR21310">
    <property type="entry name" value="AMINOGLYCOSIDE PHOSPHOTRANSFERASE-RELATED-RELATED"/>
    <property type="match status" value="1"/>
</dbReference>
<dbReference type="SUPFAM" id="SSF56112">
    <property type="entry name" value="Protein kinase-like (PK-like)"/>
    <property type="match status" value="1"/>
</dbReference>
<dbReference type="AlphaFoldDB" id="A0A395NDQ6"/>
<dbReference type="OrthoDB" id="4177236at2759"/>
<gene>
    <name evidence="1" type="ORF">TARUN_8004</name>
</gene>
<organism evidence="1 2">
    <name type="scientific">Trichoderma arundinaceum</name>
    <dbReference type="NCBI Taxonomy" id="490622"/>
    <lineage>
        <taxon>Eukaryota</taxon>
        <taxon>Fungi</taxon>
        <taxon>Dikarya</taxon>
        <taxon>Ascomycota</taxon>
        <taxon>Pezizomycotina</taxon>
        <taxon>Sordariomycetes</taxon>
        <taxon>Hypocreomycetidae</taxon>
        <taxon>Hypocreales</taxon>
        <taxon>Hypocreaceae</taxon>
        <taxon>Trichoderma</taxon>
    </lineage>
</organism>
<dbReference type="STRING" id="490622.A0A395NDQ6"/>
<evidence type="ECO:0000313" key="2">
    <source>
        <dbReference type="Proteomes" id="UP000266272"/>
    </source>
</evidence>
<keyword evidence="2" id="KW-1185">Reference proteome</keyword>
<dbReference type="GO" id="GO:0016740">
    <property type="term" value="F:transferase activity"/>
    <property type="evidence" value="ECO:0007669"/>
    <property type="project" value="UniProtKB-KW"/>
</dbReference>
<protein>
    <submittedName>
        <fullName evidence="1">Phosphotransferase</fullName>
    </submittedName>
</protein>
<evidence type="ECO:0000313" key="1">
    <source>
        <dbReference type="EMBL" id="RFU74242.1"/>
    </source>
</evidence>
<accession>A0A395NDQ6</accession>
<dbReference type="InterPro" id="IPR011009">
    <property type="entry name" value="Kinase-like_dom_sf"/>
</dbReference>
<dbReference type="EMBL" id="PXOA01000553">
    <property type="protein sequence ID" value="RFU74242.1"/>
    <property type="molecule type" value="Genomic_DNA"/>
</dbReference>
<keyword evidence="1" id="KW-0808">Transferase</keyword>
<proteinExistence type="predicted"/>